<organism evidence="3 4">
    <name type="scientific">Nostoc paludosum FACHB-159</name>
    <dbReference type="NCBI Taxonomy" id="2692908"/>
    <lineage>
        <taxon>Bacteria</taxon>
        <taxon>Bacillati</taxon>
        <taxon>Cyanobacteriota</taxon>
        <taxon>Cyanophyceae</taxon>
        <taxon>Nostocales</taxon>
        <taxon>Nostocaceae</taxon>
        <taxon>Nostoc</taxon>
    </lineage>
</organism>
<evidence type="ECO:0000256" key="2">
    <source>
        <dbReference type="SAM" id="Phobius"/>
    </source>
</evidence>
<comment type="caution">
    <text evidence="3">The sequence shown here is derived from an EMBL/GenBank/DDBJ whole genome shotgun (WGS) entry which is preliminary data.</text>
</comment>
<keyword evidence="4" id="KW-1185">Reference proteome</keyword>
<evidence type="ECO:0000313" key="3">
    <source>
        <dbReference type="EMBL" id="MBD2734368.1"/>
    </source>
</evidence>
<reference evidence="3 4" key="1">
    <citation type="journal article" date="2020" name="ISME J.">
        <title>Comparative genomics reveals insights into cyanobacterial evolution and habitat adaptation.</title>
        <authorList>
            <person name="Chen M.Y."/>
            <person name="Teng W.K."/>
            <person name="Zhao L."/>
            <person name="Hu C.X."/>
            <person name="Zhou Y.K."/>
            <person name="Han B.P."/>
            <person name="Song L.R."/>
            <person name="Shu W.S."/>
        </authorList>
    </citation>
    <scope>NUCLEOTIDE SEQUENCE [LARGE SCALE GENOMIC DNA]</scope>
    <source>
        <strain evidence="3 4">FACHB-159</strain>
    </source>
</reference>
<sequence>MESSTIDKETLELAAQDVRRVLERQKEERQVLITQMNILFVTNTALLSFLTISRLITRFSIFSTLEIFLFFINFLLLIWALLPRRFFISPNLEKKQETQEKKEKLKFPDDYLTLSPEQYHLQMLVDLIETYNKNQKQVDDISLALKYATGVTAGIAMVALLHQVTVYFIPELQKL</sequence>
<evidence type="ECO:0000313" key="4">
    <source>
        <dbReference type="Proteomes" id="UP000637383"/>
    </source>
</evidence>
<gene>
    <name evidence="3" type="ORF">H6H03_10660</name>
</gene>
<feature type="transmembrane region" description="Helical" evidence="2">
    <location>
        <begin position="32"/>
        <end position="52"/>
    </location>
</feature>
<keyword evidence="2" id="KW-1133">Transmembrane helix</keyword>
<feature type="coiled-coil region" evidence="1">
    <location>
        <begin position="8"/>
        <end position="35"/>
    </location>
</feature>
<dbReference type="RefSeq" id="WP_190955078.1">
    <property type="nucleotide sequence ID" value="NZ_JACJTU010000008.1"/>
</dbReference>
<accession>A0ABR8K4I3</accession>
<dbReference type="EMBL" id="JACJTU010000008">
    <property type="protein sequence ID" value="MBD2734368.1"/>
    <property type="molecule type" value="Genomic_DNA"/>
</dbReference>
<keyword evidence="2" id="KW-0472">Membrane</keyword>
<proteinExistence type="predicted"/>
<keyword evidence="2" id="KW-0812">Transmembrane</keyword>
<protein>
    <submittedName>
        <fullName evidence="3">Uncharacterized protein</fullName>
    </submittedName>
</protein>
<keyword evidence="1" id="KW-0175">Coiled coil</keyword>
<evidence type="ECO:0000256" key="1">
    <source>
        <dbReference type="SAM" id="Coils"/>
    </source>
</evidence>
<feature type="transmembrane region" description="Helical" evidence="2">
    <location>
        <begin position="147"/>
        <end position="169"/>
    </location>
</feature>
<name>A0ABR8K4I3_9NOSO</name>
<feature type="transmembrane region" description="Helical" evidence="2">
    <location>
        <begin position="59"/>
        <end position="82"/>
    </location>
</feature>
<dbReference type="Proteomes" id="UP000637383">
    <property type="component" value="Unassembled WGS sequence"/>
</dbReference>